<dbReference type="PROSITE" id="PS50305">
    <property type="entry name" value="SIRTUIN"/>
    <property type="match status" value="1"/>
</dbReference>
<dbReference type="EC" id="2.3.1.-" evidence="3"/>
<dbReference type="SUPFAM" id="SSF52467">
    <property type="entry name" value="DHS-like NAD/FAD-binding domain"/>
    <property type="match status" value="1"/>
</dbReference>
<dbReference type="GO" id="GO:0036055">
    <property type="term" value="F:protein-succinyllysine desuccinylase activity"/>
    <property type="evidence" value="ECO:0007669"/>
    <property type="project" value="UniProtKB-UniRule"/>
</dbReference>
<feature type="binding site" evidence="3">
    <location>
        <begin position="294"/>
        <end position="297"/>
    </location>
    <ligand>
        <name>NAD(+)</name>
        <dbReference type="ChEBI" id="CHEBI:57540"/>
    </ligand>
</feature>
<feature type="binding site" evidence="3">
    <location>
        <position position="342"/>
    </location>
    <ligand>
        <name>Zn(2+)</name>
        <dbReference type="ChEBI" id="CHEBI:29105"/>
    </ligand>
</feature>
<sequence>IATYLDATLPQTQRATAKTDLMYQPVALFIGLRYMRGRASDRFGRFVSWLSTIGITLGVLALVTVLSVMNGFERELEGNILGLMPQALVTSDKGSINPQQVTAESLKLQGVTRVAPLTTADVVLQSARNVSVGVMLGINPDEQDPLTPYLVNTQQNVLQPGQYNVILGEQLASQLSVKRGDQLRLMVPTRIFERDRKAELAAHPQPRVVVLTGAGISAESGIQTFRAADGLWEEHRVEDVATPEGFHRNPDLVQGFYNARRRQLQQPEIQPNAAHKALAELEQVLGDNFLLVTQNIDNLHERAGSQRVLHMHGELLKVRCESSGQVLDWTEDVKPDDRCTCCQFPARLRPHVVWFGEMPLGMEEIYQAIEKANLFIAIGTSGHVYPAAGFVHEAKLQGAHTVELNLEPSQVGNEFAESQYGLASEVVPDFVHTFLRGLYK</sequence>
<feature type="binding site" evidence="3">
    <location>
        <begin position="405"/>
        <end position="407"/>
    </location>
    <ligand>
        <name>NAD(+)</name>
        <dbReference type="ChEBI" id="CHEBI:57540"/>
    </ligand>
</feature>
<dbReference type="GO" id="GO:0070403">
    <property type="term" value="F:NAD+ binding"/>
    <property type="evidence" value="ECO:0007669"/>
    <property type="project" value="UniProtKB-UniRule"/>
</dbReference>
<keyword evidence="5" id="KW-1133">Transmembrane helix</keyword>
<dbReference type="PANTHER" id="PTHR11085">
    <property type="entry name" value="NAD-DEPENDENT PROTEIN DEACYLASE SIRTUIN-5, MITOCHONDRIAL-RELATED"/>
    <property type="match status" value="1"/>
</dbReference>
<dbReference type="EnsemblMetazoa" id="XM_001946351.2">
    <property type="protein sequence ID" value="XP_001946386.2"/>
    <property type="gene ID" value="LOC100161353"/>
</dbReference>
<comment type="caution">
    <text evidence="3 4">Lacks conserved residue(s) required for the propagation of feature annotation.</text>
</comment>
<dbReference type="InterPro" id="IPR025857">
    <property type="entry name" value="MacB_PCD"/>
</dbReference>
<feature type="active site" description="Proton acceptor" evidence="3">
    <location>
        <position position="312"/>
    </location>
</feature>
<dbReference type="PANTHER" id="PTHR11085:SF4">
    <property type="entry name" value="NAD-DEPENDENT PROTEIN DEACYLASE"/>
    <property type="match status" value="1"/>
</dbReference>
<dbReference type="InterPro" id="IPR050134">
    <property type="entry name" value="NAD-dep_sirtuin_deacylases"/>
</dbReference>
<evidence type="ECO:0000256" key="5">
    <source>
        <dbReference type="SAM" id="Phobius"/>
    </source>
</evidence>
<feature type="binding site" evidence="3">
    <location>
        <begin position="379"/>
        <end position="381"/>
    </location>
    <ligand>
        <name>NAD(+)</name>
        <dbReference type="ChEBI" id="CHEBI:57540"/>
    </ligand>
</feature>
<dbReference type="Gene3D" id="3.30.1600.10">
    <property type="entry name" value="SIR2/SIRT2 'Small Domain"/>
    <property type="match status" value="1"/>
</dbReference>
<dbReference type="Gene3D" id="3.40.50.1220">
    <property type="entry name" value="TPP-binding domain"/>
    <property type="match status" value="1"/>
</dbReference>
<dbReference type="InterPro" id="IPR026591">
    <property type="entry name" value="Sirtuin_cat_small_dom_sf"/>
</dbReference>
<feature type="binding site" evidence="3">
    <location>
        <position position="260"/>
    </location>
    <ligand>
        <name>substrate</name>
    </ligand>
</feature>
<feature type="binding site" evidence="3">
    <location>
        <position position="257"/>
    </location>
    <ligand>
        <name>substrate</name>
    </ligand>
</feature>
<comment type="function">
    <text evidence="3">NAD-dependent lysine demalonylase, desuccinylase and deglutarylase that specifically removes malonyl, succinyl and glutaryl groups on target proteins. Has weak NAD-dependent protein deacetylase activity; however this activity may not be physiologically relevant in vivo.</text>
</comment>
<evidence type="ECO:0000256" key="4">
    <source>
        <dbReference type="PROSITE-ProRule" id="PRU00236"/>
    </source>
</evidence>
<dbReference type="InterPro" id="IPR026590">
    <property type="entry name" value="Ssirtuin_cat_dom"/>
</dbReference>
<feature type="binding site" evidence="3">
    <location>
        <position position="320"/>
    </location>
    <ligand>
        <name>Zn(2+)</name>
        <dbReference type="ChEBI" id="CHEBI:29105"/>
    </ligand>
</feature>
<keyword evidence="3" id="KW-0479">Metal-binding</keyword>
<comment type="catalytic activity">
    <reaction evidence="3">
        <text>N(6)-glutaryl-L-lysyl-[protein] + NAD(+) + H2O = 2''-O-glutaryl-ADP-D-ribose + nicotinamide + L-lysyl-[protein]</text>
        <dbReference type="Rhea" id="RHEA:47664"/>
        <dbReference type="Rhea" id="RHEA-COMP:9752"/>
        <dbReference type="Rhea" id="RHEA-COMP:11875"/>
        <dbReference type="ChEBI" id="CHEBI:15377"/>
        <dbReference type="ChEBI" id="CHEBI:17154"/>
        <dbReference type="ChEBI" id="CHEBI:29969"/>
        <dbReference type="ChEBI" id="CHEBI:57540"/>
        <dbReference type="ChEBI" id="CHEBI:87828"/>
        <dbReference type="ChEBI" id="CHEBI:87829"/>
    </reaction>
</comment>
<evidence type="ECO:0000313" key="7">
    <source>
        <dbReference type="EnsemblMetazoa" id="XP_001946386.2"/>
    </source>
</evidence>
<keyword evidence="2 3" id="KW-0520">NAD</keyword>
<dbReference type="GO" id="GO:0005739">
    <property type="term" value="C:mitochondrion"/>
    <property type="evidence" value="ECO:0007669"/>
    <property type="project" value="UniProtKB-SubCell"/>
</dbReference>
<comment type="catalytic activity">
    <reaction evidence="3">
        <text>N(6)-malonyl-L-lysyl-[protein] + NAD(+) + H2O = 2''-O-malonyl-ADP-D-ribose + nicotinamide + L-lysyl-[protein]</text>
        <dbReference type="Rhea" id="RHEA:47672"/>
        <dbReference type="Rhea" id="RHEA-COMP:9752"/>
        <dbReference type="Rhea" id="RHEA-COMP:11878"/>
        <dbReference type="ChEBI" id="CHEBI:15377"/>
        <dbReference type="ChEBI" id="CHEBI:17154"/>
        <dbReference type="ChEBI" id="CHEBI:29969"/>
        <dbReference type="ChEBI" id="CHEBI:57540"/>
        <dbReference type="ChEBI" id="CHEBI:87831"/>
        <dbReference type="ChEBI" id="CHEBI:87833"/>
    </reaction>
</comment>
<keyword evidence="3" id="KW-0862">Zinc</keyword>
<dbReference type="GO" id="GO:0008270">
    <property type="term" value="F:zinc ion binding"/>
    <property type="evidence" value="ECO:0007669"/>
    <property type="project" value="UniProtKB-UniRule"/>
</dbReference>
<dbReference type="CDD" id="cd01412">
    <property type="entry name" value="SIRT5_Af1_CobB"/>
    <property type="match status" value="1"/>
</dbReference>
<accession>A0A8R2A603</accession>
<keyword evidence="1 3" id="KW-0808">Transferase</keyword>
<dbReference type="InterPro" id="IPR027546">
    <property type="entry name" value="Sirtuin_class_III"/>
</dbReference>
<dbReference type="AlphaFoldDB" id="A0A8R2A603"/>
<comment type="subcellular location">
    <subcellularLocation>
        <location evidence="3">Mitochondrion</location>
    </subcellularLocation>
</comment>
<dbReference type="HAMAP" id="MF_01121">
    <property type="entry name" value="Sirtuin_ClassIII"/>
    <property type="match status" value="1"/>
</dbReference>
<keyword evidence="5" id="KW-0472">Membrane</keyword>
<comment type="catalytic activity">
    <reaction evidence="3">
        <text>N(6)-succinyl-L-lysyl-[protein] + NAD(+) + H2O = 2''-O-succinyl-ADP-D-ribose + nicotinamide + L-lysyl-[protein]</text>
        <dbReference type="Rhea" id="RHEA:47668"/>
        <dbReference type="Rhea" id="RHEA-COMP:9752"/>
        <dbReference type="Rhea" id="RHEA-COMP:11877"/>
        <dbReference type="ChEBI" id="CHEBI:15377"/>
        <dbReference type="ChEBI" id="CHEBI:17154"/>
        <dbReference type="ChEBI" id="CHEBI:29969"/>
        <dbReference type="ChEBI" id="CHEBI:57540"/>
        <dbReference type="ChEBI" id="CHEBI:87830"/>
        <dbReference type="ChEBI" id="CHEBI:87832"/>
    </reaction>
</comment>
<keyword evidence="3" id="KW-0496">Mitochondrion</keyword>
<feature type="domain" description="Deacetylase sirtuin-type" evidence="6">
    <location>
        <begin position="188"/>
        <end position="440"/>
    </location>
</feature>
<feature type="binding site" evidence="3">
    <location>
        <position position="423"/>
    </location>
    <ligand>
        <name>NAD(+)</name>
        <dbReference type="ChEBI" id="CHEBI:57540"/>
    </ligand>
</feature>
<evidence type="ECO:0000256" key="1">
    <source>
        <dbReference type="ARBA" id="ARBA00022679"/>
    </source>
</evidence>
<comment type="similarity">
    <text evidence="3">Belongs to the sirtuin family. Class III subfamily.</text>
</comment>
<dbReference type="Pfam" id="PF02146">
    <property type="entry name" value="SIR2"/>
    <property type="match status" value="1"/>
</dbReference>
<name>A0A8R2A603_ACYPI</name>
<dbReference type="NCBIfam" id="NF001755">
    <property type="entry name" value="PRK00481.1-5"/>
    <property type="match status" value="1"/>
</dbReference>
<organism evidence="7">
    <name type="scientific">Acyrthosiphon pisum</name>
    <name type="common">Pea aphid</name>
    <dbReference type="NCBI Taxonomy" id="7029"/>
    <lineage>
        <taxon>Eukaryota</taxon>
        <taxon>Metazoa</taxon>
        <taxon>Ecdysozoa</taxon>
        <taxon>Arthropoda</taxon>
        <taxon>Hexapoda</taxon>
        <taxon>Insecta</taxon>
        <taxon>Pterygota</taxon>
        <taxon>Neoptera</taxon>
        <taxon>Paraneoptera</taxon>
        <taxon>Hemiptera</taxon>
        <taxon>Sternorrhyncha</taxon>
        <taxon>Aphidomorpha</taxon>
        <taxon>Aphidoidea</taxon>
        <taxon>Aphididae</taxon>
        <taxon>Macrosiphini</taxon>
        <taxon>Acyrthosiphon</taxon>
    </lineage>
</organism>
<proteinExistence type="inferred from homology"/>
<feature type="transmembrane region" description="Helical" evidence="5">
    <location>
        <begin position="46"/>
        <end position="69"/>
    </location>
</feature>
<dbReference type="Pfam" id="PF12704">
    <property type="entry name" value="MacB_PCD"/>
    <property type="match status" value="1"/>
</dbReference>
<protein>
    <recommendedName>
        <fullName evidence="3">NAD-dependent protein deacylase</fullName>
        <ecNumber evidence="3">2.3.1.-</ecNumber>
    </recommendedName>
    <alternativeName>
        <fullName evidence="3">Regulatory protein SIR2 homolog 5</fullName>
    </alternativeName>
</protein>
<feature type="binding site" evidence="3">
    <location>
        <begin position="213"/>
        <end position="232"/>
    </location>
    <ligand>
        <name>NAD(+)</name>
        <dbReference type="ChEBI" id="CHEBI:57540"/>
    </ligand>
</feature>
<evidence type="ECO:0000259" key="6">
    <source>
        <dbReference type="PROSITE" id="PS50305"/>
    </source>
</evidence>
<reference evidence="7" key="1">
    <citation type="submission" date="2022-06" db="UniProtKB">
        <authorList>
            <consortium name="EnsemblMetazoa"/>
        </authorList>
    </citation>
    <scope>IDENTIFICATION</scope>
</reference>
<evidence type="ECO:0000256" key="3">
    <source>
        <dbReference type="HAMAP-Rule" id="MF_03160"/>
    </source>
</evidence>
<dbReference type="GO" id="GO:0017136">
    <property type="term" value="F:histone deacetylase activity, NAD-dependent"/>
    <property type="evidence" value="ECO:0007669"/>
    <property type="project" value="TreeGrafter"/>
</dbReference>
<keyword evidence="5" id="KW-0812">Transmembrane</keyword>
<dbReference type="GO" id="GO:0036054">
    <property type="term" value="F:protein-malonyllysine demalonylase activity"/>
    <property type="evidence" value="ECO:0007669"/>
    <property type="project" value="UniProtKB-UniRule"/>
</dbReference>
<dbReference type="InterPro" id="IPR029035">
    <property type="entry name" value="DHS-like_NAD/FAD-binding_dom"/>
</dbReference>
<comment type="cofactor">
    <cofactor evidence="3">
        <name>Zn(2+)</name>
        <dbReference type="ChEBI" id="CHEBI:29105"/>
    </cofactor>
    <text evidence="3">Binds 1 zinc ion per subunit.</text>
</comment>
<dbReference type="InterPro" id="IPR003000">
    <property type="entry name" value="Sirtuin"/>
</dbReference>
<comment type="domain">
    <text evidence="3">In contrast to class I sirtuins, class III sirtuins have only weak deacetylase activity. Difference in substrate specificity is probably due to a larger hydrophobic pocket with 2 residues (Tyr-257 and Arg-260) that bind to malonylated and succinylated substrates and define the specificity.</text>
</comment>
<evidence type="ECO:0000256" key="2">
    <source>
        <dbReference type="ARBA" id="ARBA00023027"/>
    </source>
</evidence>